<gene>
    <name evidence="1" type="ordered locus">PMM1374</name>
</gene>
<dbReference type="EMBL" id="BX548174">
    <property type="protein sequence ID" value="CAE19833.1"/>
    <property type="molecule type" value="Genomic_DNA"/>
</dbReference>
<evidence type="ECO:0000313" key="2">
    <source>
        <dbReference type="Proteomes" id="UP000001026"/>
    </source>
</evidence>
<organism evidence="1 2">
    <name type="scientific">Prochlorococcus marinus subsp. pastoris (strain CCMP1986 / NIES-2087 / MED4)</name>
    <dbReference type="NCBI Taxonomy" id="59919"/>
    <lineage>
        <taxon>Bacteria</taxon>
        <taxon>Bacillati</taxon>
        <taxon>Cyanobacteriota</taxon>
        <taxon>Cyanophyceae</taxon>
        <taxon>Synechococcales</taxon>
        <taxon>Prochlorococcaceae</taxon>
        <taxon>Prochlorococcus</taxon>
    </lineage>
</organism>
<evidence type="ECO:0000313" key="1">
    <source>
        <dbReference type="EMBL" id="CAE19833.1"/>
    </source>
</evidence>
<proteinExistence type="predicted"/>
<accession>Q7TU55</accession>
<dbReference type="RefSeq" id="WP_011133008.1">
    <property type="nucleotide sequence ID" value="NC_005072.1"/>
</dbReference>
<protein>
    <submittedName>
        <fullName evidence="1">Possible Type I restriction modification DNA s</fullName>
    </submittedName>
</protein>
<dbReference type="Proteomes" id="UP000001026">
    <property type="component" value="Chromosome"/>
</dbReference>
<reference evidence="1 2" key="1">
    <citation type="journal article" date="2003" name="Nature">
        <title>Genome divergence in two Prochlorococcus ecotypes reflects oceanic niche differentiation.</title>
        <authorList>
            <person name="Rocap G."/>
            <person name="Larimer F.W."/>
            <person name="Lamerdin J.E."/>
            <person name="Malfatti S."/>
            <person name="Chain P."/>
            <person name="Ahlgren N.A."/>
            <person name="Arellano A."/>
            <person name="Coleman M."/>
            <person name="Hauser L."/>
            <person name="Hess W.R."/>
            <person name="Johnson Z.I."/>
            <person name="Land M.L."/>
            <person name="Lindell D."/>
            <person name="Post A.F."/>
            <person name="Regala W."/>
            <person name="Shah M."/>
            <person name="Shaw S.L."/>
            <person name="Steglich C."/>
            <person name="Sullivan M.B."/>
            <person name="Ting C.S."/>
            <person name="Tolonen A."/>
            <person name="Webb E.A."/>
            <person name="Zinser E.R."/>
            <person name="Chisholm S.W."/>
        </authorList>
    </citation>
    <scope>NUCLEOTIDE SEQUENCE [LARGE SCALE GENOMIC DNA]</scope>
    <source>
        <strain evidence="2">CCMP1986 / NIES-2087 / MED4</strain>
    </source>
</reference>
<dbReference type="STRING" id="59919.PMM1374"/>
<dbReference type="HOGENOM" id="CLU_2181561_0_0_3"/>
<sequence>MKKIVKEENKNTSELWFNWLTRKLNSYEAFKDFAKGQNPEDVAENFVAINSLGISDIFDKFDEEDKDTLDQFQKLSECEWHVFRILKKQLEFKNKVTFVDFKKNKIIKK</sequence>
<dbReference type="eggNOG" id="ENOG50309CU">
    <property type="taxonomic scope" value="Bacteria"/>
</dbReference>
<name>Q7TU55_PROMP</name>
<dbReference type="AlphaFoldDB" id="Q7TU55"/>
<dbReference type="OrthoDB" id="541132at2"/>
<dbReference type="KEGG" id="pmm:PMM1374"/>